<gene>
    <name evidence="19" type="ORF">MKQ68_13695</name>
</gene>
<sequence>MNIRSFTFLFFLLIASIATYAQNATLFGKVSSSQGQPVSAISISLQDTRLVAFTDDNGEYRLQHIKPGAYTVNVSFAGKLQKSESVTFAAGDNKQLDVTISSGARELDEVVVETSKIMNRAAATANKIPLSSLETPQIVHSISNVILRKQNAMTLEDAMKNAPGVAKLWDATSRPDGGSIFVSRGFQVTTKVRNGLPNIVNTNVEMANLERIEIIKGPSATMFGSIVSSYGGLINRVTKRPYFDNGGYADVSYGSFNFYRASADANFVIKKDKIAARLNVAGQNQDSWQDAGFQQSYIIAPSFLYKPNDKFTLNVDAEIVGSKGNSNGGNFMFVLAPSQINGALAGVLAAQGLNQQQIAGILSQAPQTFKQAFGTDKVDELKLDYNRSFLHNDVYPKTQSNAYFADATYKLSQHWTSQTAFTYSLSHNSGYSAYQYIIPNYLPAFIGSISTGTPSFGTPGTDSMARMVWNPIGSTNTINAQQNFVSDYQWGKVRNRAVIGVDYARYNSLVTYRRFTGSLFGVPYADVFDIVPSNGNSPKMGDFNKENVENAFAARPPSELVYDQRSEVWSGYVNNVTNITDYVIVSAGVRVDNFKNRVSDEDQTKWSPKFGLIIMPIKDVLTIFANYQNSFTNQFGADRNNVPFDPEEANQKEVGVKYSFFKNKLTGSLSVYDILAKNVLRADPVNPQFQIQDGEQKSKGFEAEIVANPYTGWTILFGYAYNDSRYVRADANVEGLRPVGSGPLNMANFWTNYTFTTTKLKGLGIGVSLNYSGESNAFNQKPDGALILPSYAILGSHVTYDMKRFRLGVKVNNITNEQYWMGWSSIIPQMKRQLIGTLTVKF</sequence>
<feature type="domain" description="TonB-dependent receptor-like beta-barrel" evidence="17">
    <location>
        <begin position="380"/>
        <end position="814"/>
    </location>
</feature>
<dbReference type="InterPro" id="IPR012910">
    <property type="entry name" value="Plug_dom"/>
</dbReference>
<dbReference type="InterPro" id="IPR010105">
    <property type="entry name" value="TonB_sidphr_rcpt"/>
</dbReference>
<dbReference type="CDD" id="cd01347">
    <property type="entry name" value="ligand_gated_channel"/>
    <property type="match status" value="1"/>
</dbReference>
<keyword evidence="7 16" id="KW-0732">Signal</keyword>
<keyword evidence="6 14" id="KW-0812">Transmembrane</keyword>
<evidence type="ECO:0000259" key="18">
    <source>
        <dbReference type="Pfam" id="PF07715"/>
    </source>
</evidence>
<evidence type="ECO:0000256" key="3">
    <source>
        <dbReference type="ARBA" id="ARBA00022448"/>
    </source>
</evidence>
<evidence type="ECO:0000256" key="14">
    <source>
        <dbReference type="PROSITE-ProRule" id="PRU01360"/>
    </source>
</evidence>
<proteinExistence type="inferred from homology"/>
<keyword evidence="13 14" id="KW-0998">Cell outer membrane</keyword>
<evidence type="ECO:0000313" key="19">
    <source>
        <dbReference type="EMBL" id="UYQ91146.1"/>
    </source>
</evidence>
<dbReference type="InterPro" id="IPR037066">
    <property type="entry name" value="Plug_dom_sf"/>
</dbReference>
<feature type="signal peptide" evidence="16">
    <location>
        <begin position="1"/>
        <end position="21"/>
    </location>
</feature>
<evidence type="ECO:0000256" key="1">
    <source>
        <dbReference type="ARBA" id="ARBA00004571"/>
    </source>
</evidence>
<dbReference type="PANTHER" id="PTHR32552">
    <property type="entry name" value="FERRICHROME IRON RECEPTOR-RELATED"/>
    <property type="match status" value="1"/>
</dbReference>
<keyword evidence="9" id="KW-0406">Ion transport</keyword>
<dbReference type="SUPFAM" id="SSF49464">
    <property type="entry name" value="Carboxypeptidase regulatory domain-like"/>
    <property type="match status" value="1"/>
</dbReference>
<dbReference type="PANTHER" id="PTHR32552:SF68">
    <property type="entry name" value="FERRICHROME OUTER MEMBRANE TRANSPORTER_PHAGE RECEPTOR"/>
    <property type="match status" value="1"/>
</dbReference>
<dbReference type="InterPro" id="IPR039426">
    <property type="entry name" value="TonB-dep_rcpt-like"/>
</dbReference>
<keyword evidence="3 14" id="KW-0813">Transport</keyword>
<evidence type="ECO:0000256" key="2">
    <source>
        <dbReference type="ARBA" id="ARBA00009810"/>
    </source>
</evidence>
<evidence type="ECO:0000256" key="6">
    <source>
        <dbReference type="ARBA" id="ARBA00022692"/>
    </source>
</evidence>
<protein>
    <submittedName>
        <fullName evidence="19">TonB-dependent receptor</fullName>
    </submittedName>
</protein>
<evidence type="ECO:0000256" key="4">
    <source>
        <dbReference type="ARBA" id="ARBA00022452"/>
    </source>
</evidence>
<feature type="domain" description="TonB-dependent receptor plug" evidence="18">
    <location>
        <begin position="133"/>
        <end position="225"/>
    </location>
</feature>
<dbReference type="Gene3D" id="2.60.40.1120">
    <property type="entry name" value="Carboxypeptidase-like, regulatory domain"/>
    <property type="match status" value="1"/>
</dbReference>
<keyword evidence="4 14" id="KW-1134">Transmembrane beta strand</keyword>
<dbReference type="InterPro" id="IPR036942">
    <property type="entry name" value="Beta-barrel_TonB_sf"/>
</dbReference>
<dbReference type="Proteomes" id="UP001162741">
    <property type="component" value="Chromosome"/>
</dbReference>
<evidence type="ECO:0000256" key="13">
    <source>
        <dbReference type="ARBA" id="ARBA00023237"/>
    </source>
</evidence>
<evidence type="ECO:0000313" key="20">
    <source>
        <dbReference type="Proteomes" id="UP001162741"/>
    </source>
</evidence>
<dbReference type="Gene3D" id="2.170.130.10">
    <property type="entry name" value="TonB-dependent receptor, plug domain"/>
    <property type="match status" value="1"/>
</dbReference>
<name>A0ABY6IUW3_9BACT</name>
<keyword evidence="20" id="KW-1185">Reference proteome</keyword>
<dbReference type="InterPro" id="IPR000531">
    <property type="entry name" value="Beta-barrel_TonB"/>
</dbReference>
<evidence type="ECO:0000256" key="10">
    <source>
        <dbReference type="ARBA" id="ARBA00023077"/>
    </source>
</evidence>
<keyword evidence="10 15" id="KW-0798">TonB box</keyword>
<dbReference type="PROSITE" id="PS52016">
    <property type="entry name" value="TONB_DEPENDENT_REC_3"/>
    <property type="match status" value="1"/>
</dbReference>
<reference evidence="19" key="1">
    <citation type="submission" date="2022-10" db="EMBL/GenBank/DDBJ databases">
        <title>Chitinophaga sp. nov., isolated from soil.</title>
        <authorList>
            <person name="Jeon C.O."/>
        </authorList>
    </citation>
    <scope>NUCLEOTIDE SEQUENCE</scope>
    <source>
        <strain evidence="19">R8</strain>
    </source>
</reference>
<organism evidence="19 20">
    <name type="scientific">Chitinophaga horti</name>
    <dbReference type="NCBI Taxonomy" id="2920382"/>
    <lineage>
        <taxon>Bacteria</taxon>
        <taxon>Pseudomonadati</taxon>
        <taxon>Bacteroidota</taxon>
        <taxon>Chitinophagia</taxon>
        <taxon>Chitinophagales</taxon>
        <taxon>Chitinophagaceae</taxon>
        <taxon>Chitinophaga</taxon>
    </lineage>
</organism>
<evidence type="ECO:0000256" key="8">
    <source>
        <dbReference type="ARBA" id="ARBA00023004"/>
    </source>
</evidence>
<evidence type="ECO:0000256" key="16">
    <source>
        <dbReference type="SAM" id="SignalP"/>
    </source>
</evidence>
<dbReference type="RefSeq" id="WP_264279625.1">
    <property type="nucleotide sequence ID" value="NZ_CP107006.1"/>
</dbReference>
<evidence type="ECO:0000256" key="5">
    <source>
        <dbReference type="ARBA" id="ARBA00022496"/>
    </source>
</evidence>
<dbReference type="SUPFAM" id="SSF56935">
    <property type="entry name" value="Porins"/>
    <property type="match status" value="1"/>
</dbReference>
<evidence type="ECO:0000256" key="9">
    <source>
        <dbReference type="ARBA" id="ARBA00023065"/>
    </source>
</evidence>
<keyword evidence="5" id="KW-0410">Iron transport</keyword>
<evidence type="ECO:0000256" key="7">
    <source>
        <dbReference type="ARBA" id="ARBA00022729"/>
    </source>
</evidence>
<evidence type="ECO:0000256" key="12">
    <source>
        <dbReference type="ARBA" id="ARBA00023170"/>
    </source>
</evidence>
<comment type="similarity">
    <text evidence="2 14 15">Belongs to the TonB-dependent receptor family.</text>
</comment>
<dbReference type="Pfam" id="PF07715">
    <property type="entry name" value="Plug"/>
    <property type="match status" value="1"/>
</dbReference>
<accession>A0ABY6IUW3</accession>
<dbReference type="Gene3D" id="2.40.170.20">
    <property type="entry name" value="TonB-dependent receptor, beta-barrel domain"/>
    <property type="match status" value="1"/>
</dbReference>
<comment type="subcellular location">
    <subcellularLocation>
        <location evidence="1 14">Cell outer membrane</location>
        <topology evidence="1 14">Multi-pass membrane protein</topology>
    </subcellularLocation>
</comment>
<dbReference type="Pfam" id="PF00593">
    <property type="entry name" value="TonB_dep_Rec_b-barrel"/>
    <property type="match status" value="1"/>
</dbReference>
<keyword evidence="12 19" id="KW-0675">Receptor</keyword>
<evidence type="ECO:0000256" key="11">
    <source>
        <dbReference type="ARBA" id="ARBA00023136"/>
    </source>
</evidence>
<evidence type="ECO:0000259" key="17">
    <source>
        <dbReference type="Pfam" id="PF00593"/>
    </source>
</evidence>
<evidence type="ECO:0000256" key="15">
    <source>
        <dbReference type="RuleBase" id="RU003357"/>
    </source>
</evidence>
<dbReference type="NCBIfam" id="TIGR01783">
    <property type="entry name" value="TonB-siderophor"/>
    <property type="match status" value="1"/>
</dbReference>
<dbReference type="InterPro" id="IPR008969">
    <property type="entry name" value="CarboxyPept-like_regulatory"/>
</dbReference>
<keyword evidence="11 14" id="KW-0472">Membrane</keyword>
<feature type="chain" id="PRO_5046289505" evidence="16">
    <location>
        <begin position="22"/>
        <end position="842"/>
    </location>
</feature>
<dbReference type="Pfam" id="PF13715">
    <property type="entry name" value="CarbopepD_reg_2"/>
    <property type="match status" value="1"/>
</dbReference>
<keyword evidence="8" id="KW-0408">Iron</keyword>
<dbReference type="EMBL" id="CP107006">
    <property type="protein sequence ID" value="UYQ91146.1"/>
    <property type="molecule type" value="Genomic_DNA"/>
</dbReference>